<name>A0ABN1PA48_9ACTN</name>
<keyword evidence="3" id="KW-1185">Reference proteome</keyword>
<gene>
    <name evidence="2" type="ORF">GCM10009549_45960</name>
</gene>
<reference evidence="2 3" key="1">
    <citation type="journal article" date="2019" name="Int. J. Syst. Evol. Microbiol.">
        <title>The Global Catalogue of Microorganisms (GCM) 10K type strain sequencing project: providing services to taxonomists for standard genome sequencing and annotation.</title>
        <authorList>
            <consortium name="The Broad Institute Genomics Platform"/>
            <consortium name="The Broad Institute Genome Sequencing Center for Infectious Disease"/>
            <person name="Wu L."/>
            <person name="Ma J."/>
        </authorList>
    </citation>
    <scope>NUCLEOTIDE SEQUENCE [LARGE SCALE GENOMIC DNA]</scope>
    <source>
        <strain evidence="2 3">JCM 10673</strain>
    </source>
</reference>
<protein>
    <submittedName>
        <fullName evidence="2">Uncharacterized protein</fullName>
    </submittedName>
</protein>
<dbReference type="Proteomes" id="UP001501005">
    <property type="component" value="Unassembled WGS sequence"/>
</dbReference>
<dbReference type="EMBL" id="BAAAHG010000046">
    <property type="protein sequence ID" value="GAA0925100.1"/>
    <property type="molecule type" value="Genomic_DNA"/>
</dbReference>
<sequence length="323" mass="34956">MSRRPALAMVSTRSDEPDDVDELEPVGTPAAARSASVVASLTGADISAPLDIAQLPTPYDVPETVTRPLDERERKHLALCEQALHGFRKSVIVAGKALEIINRARLYRETHATFADYVADVWEMKRAHAYRMIEAWRPAALVSPIGDTNEAQARELAPVLKTYGPEVTVALYREARELTGGKVTAAALAEARAVLPPPRHLAGPDQVRDVLTVAAAEGRAPRLAPAPPPMPAQAAADQQQPDDTDGDVSREELDAGAEAIAIMERALAQQRQIYDAVGGGVLAAALLYDPGRADYLRRELRQYANRTAYRMRDTTGDPEASKS</sequence>
<comment type="caution">
    <text evidence="2">The sequence shown here is derived from an EMBL/GenBank/DDBJ whole genome shotgun (WGS) entry which is preliminary data.</text>
</comment>
<proteinExistence type="predicted"/>
<organism evidence="2 3">
    <name type="scientific">Streptomyces thermoalcalitolerans</name>
    <dbReference type="NCBI Taxonomy" id="65605"/>
    <lineage>
        <taxon>Bacteria</taxon>
        <taxon>Bacillati</taxon>
        <taxon>Actinomycetota</taxon>
        <taxon>Actinomycetes</taxon>
        <taxon>Kitasatosporales</taxon>
        <taxon>Streptomycetaceae</taxon>
        <taxon>Streptomyces</taxon>
    </lineage>
</organism>
<feature type="region of interest" description="Disordered" evidence="1">
    <location>
        <begin position="221"/>
        <end position="249"/>
    </location>
</feature>
<dbReference type="RefSeq" id="WP_344052836.1">
    <property type="nucleotide sequence ID" value="NZ_BAAAHG010000046.1"/>
</dbReference>
<evidence type="ECO:0000313" key="3">
    <source>
        <dbReference type="Proteomes" id="UP001501005"/>
    </source>
</evidence>
<feature type="region of interest" description="Disordered" evidence="1">
    <location>
        <begin position="1"/>
        <end position="25"/>
    </location>
</feature>
<evidence type="ECO:0000256" key="1">
    <source>
        <dbReference type="SAM" id="MobiDB-lite"/>
    </source>
</evidence>
<accession>A0ABN1PA48</accession>
<evidence type="ECO:0000313" key="2">
    <source>
        <dbReference type="EMBL" id="GAA0925100.1"/>
    </source>
</evidence>